<accession>A0A2P6TH13</accession>
<dbReference type="Proteomes" id="UP000239899">
    <property type="component" value="Unassembled WGS sequence"/>
</dbReference>
<feature type="domain" description="F-box" evidence="3">
    <location>
        <begin position="19"/>
        <end position="66"/>
    </location>
</feature>
<feature type="compositionally biased region" description="Gly residues" evidence="2">
    <location>
        <begin position="1263"/>
        <end position="1275"/>
    </location>
</feature>
<comment type="caution">
    <text evidence="4">The sequence shown here is derived from an EMBL/GenBank/DDBJ whole genome shotgun (WGS) entry which is preliminary data.</text>
</comment>
<feature type="region of interest" description="Disordered" evidence="2">
    <location>
        <begin position="1413"/>
        <end position="1442"/>
    </location>
</feature>
<feature type="compositionally biased region" description="Low complexity" evidence="2">
    <location>
        <begin position="531"/>
        <end position="540"/>
    </location>
</feature>
<feature type="region of interest" description="Disordered" evidence="2">
    <location>
        <begin position="578"/>
        <end position="608"/>
    </location>
</feature>
<dbReference type="EMBL" id="LHPG02000016">
    <property type="protein sequence ID" value="PRW33571.1"/>
    <property type="molecule type" value="Genomic_DNA"/>
</dbReference>
<dbReference type="InterPro" id="IPR036047">
    <property type="entry name" value="F-box-like_dom_sf"/>
</dbReference>
<proteinExistence type="predicted"/>
<feature type="compositionally biased region" description="Gly residues" evidence="2">
    <location>
        <begin position="516"/>
        <end position="530"/>
    </location>
</feature>
<dbReference type="InterPro" id="IPR032675">
    <property type="entry name" value="LRR_dom_sf"/>
</dbReference>
<feature type="compositionally biased region" description="Gly residues" evidence="2">
    <location>
        <begin position="1282"/>
        <end position="1296"/>
    </location>
</feature>
<dbReference type="OrthoDB" id="515807at2759"/>
<dbReference type="Pfam" id="PF12937">
    <property type="entry name" value="F-box-like"/>
    <property type="match status" value="1"/>
</dbReference>
<reference evidence="4 5" key="1">
    <citation type="journal article" date="2018" name="Plant J.">
        <title>Genome sequences of Chlorella sorokiniana UTEX 1602 and Micractinium conductrix SAG 241.80: implications to maltose excretion by a green alga.</title>
        <authorList>
            <person name="Arriola M.B."/>
            <person name="Velmurugan N."/>
            <person name="Zhang Y."/>
            <person name="Plunkett M.H."/>
            <person name="Hondzo H."/>
            <person name="Barney B.M."/>
        </authorList>
    </citation>
    <scope>NUCLEOTIDE SEQUENCE [LARGE SCALE GENOMIC DNA]</scope>
    <source>
        <strain evidence="5">UTEX 1602</strain>
    </source>
</reference>
<evidence type="ECO:0000256" key="2">
    <source>
        <dbReference type="SAM" id="MobiDB-lite"/>
    </source>
</evidence>
<evidence type="ECO:0000256" key="1">
    <source>
        <dbReference type="ARBA" id="ARBA00004430"/>
    </source>
</evidence>
<dbReference type="PROSITE" id="PS50181">
    <property type="entry name" value="FBOX"/>
    <property type="match status" value="1"/>
</dbReference>
<keyword evidence="5" id="KW-1185">Reference proteome</keyword>
<dbReference type="SUPFAM" id="SSF81383">
    <property type="entry name" value="F-box domain"/>
    <property type="match status" value="1"/>
</dbReference>
<dbReference type="Gene3D" id="3.80.10.10">
    <property type="entry name" value="Ribonuclease Inhibitor"/>
    <property type="match status" value="2"/>
</dbReference>
<dbReference type="GO" id="GO:0005930">
    <property type="term" value="C:axoneme"/>
    <property type="evidence" value="ECO:0007669"/>
    <property type="project" value="UniProtKB-SubCell"/>
</dbReference>
<dbReference type="Pfam" id="PF09350">
    <property type="entry name" value="DJC28_CD"/>
    <property type="match status" value="1"/>
</dbReference>
<name>A0A2P6TH13_CHLSO</name>
<feature type="region of interest" description="Disordered" evidence="2">
    <location>
        <begin position="516"/>
        <end position="551"/>
    </location>
</feature>
<dbReference type="SUPFAM" id="SSF52047">
    <property type="entry name" value="RNI-like"/>
    <property type="match status" value="2"/>
</dbReference>
<dbReference type="PANTHER" id="PTHR16083">
    <property type="entry name" value="LEUCINE RICH REPEAT CONTAINING PROTEIN"/>
    <property type="match status" value="1"/>
</dbReference>
<dbReference type="InterPro" id="IPR018961">
    <property type="entry name" value="DnaJ_homolog_subfam-C_membr-28"/>
</dbReference>
<gene>
    <name evidence="4" type="ORF">C2E21_7629</name>
</gene>
<protein>
    <submittedName>
        <fullName evidence="4">F-box LRR-repeat 21 isoform B</fullName>
    </submittedName>
</protein>
<sequence length="1442" mass="152197">MAPRRPAAGGAADQGIQYSICISSLPPELLLEVFQHIPLAERLTTAALVCSQWEQLVHSPTLLASLEIDIGTEHLLPRLRSLLRWLPRRAAGHVRQLLLSVSGGGDADDLQEHEKGAAVVSALVLLAGSLQDVELVTRGLQLPPLGSWLVPLSKLTSLSLRCYSTGVSLVSPLSCLTALQQLRLGARAAELYVHSEAASFPPALTTLRLRGLCGPLPSRLGDLSRLEELTLSLPTAGAHEHAPLARLHSNLTALTLVEPGGLPECLSQLTGLRSLTIDDSDAQLGEPDAAVLAKALGQMQQLTQVCVIVPWLPCSLSALSSLRHIDTVCWQDTASGAQPLPGGSRLGQLRRLAVAGYYLWDAASLATLSGALQLERLGVTHTHTGYSEMEGQLSVWVQARRSSRDEYEDVAFDDEEDWEAQGSSVQAPGVGPVFNTALRGLSAISERLTDFALQYAPADASPGVVRVAVNAGLVLLALSFVKSLLSFFLTIGTIFLGAYVAVKVFGVDVAGITGSGSYGGGGGGSSGRGSGASRPRSSPQRQRRQLDPRTRQSEFKGLLSSFTGEDDDGLLDVRFERRSKSGGSSGGAAATRRLPPPKPPFTSCSPSLLQRPTKRCAPCLPCRQKITRSLRYVCHDCHDACDEVLRRSTVKLVREVTVTNFRQPAQLGAACQALRSLQLRLPYMLAPFLDRVLVSPALEGLTELCLHLDRWRVEGERSASDRLLAKSPCSAEVALLRCIKPLAALQLSAAMASGEQQTTLQEQDGQASSPARLVLANADLLEIILRYCAGSAVLQAASPTLHSLQLRLPHLLAPAADRLLALPALEGLTELRLQLDAWDEAEGSSAAERLQRDATCTAAVALARSVRAMTALQSLELQLPATECRRCEILAQLAPSLPPSLTSLAVTMGWDAEVPAARQQPGAQHNAALADLAHLHSVQRLRLHHMLSPDRSQALPAALAATLTSLEIVHQWCWGRSRPAWLCGLLIGRSVLPALRSMHLHGCHLGAASLAEAAPALQSLRLSCCQFSGSPRLEQTTALTRLVLERPFHDNEAEWVLHDTLLSLTALRSLSLKYCSLRPAGNGAAALPPLPQLTALHLRWCFVEAPVRLGNSPQLRDFQLRSFSWKEPCLVVLEQLEQLTRLRLDNSFAPLRLEQLQLIGLGVGAEAAIAQAIQDGALDNLKGKGKPLPAEDHSAQFGRVDPLVAAVTRTMGAQGVKPLSLELRDEVRREFAALRLQLDQELRAALEAAGSSPPEQASSSRCSGGGRGSSGGGGSSSSSGSGSSGGSGSSSSGGSGSSSSGSNSSSSSGGSGSSESGSNSSSSSGSGSKGWFSGWFGGGGSAGPDAPASGRHTVAGIRAGQHPALQHVADELRKLIQQYNNACLADKEAFGAFWPLDRMKQLDWQAEVEAALERIGGSSGGGGGTAGGRADGSGGSDSSSAG</sequence>
<organism evidence="4 5">
    <name type="scientific">Chlorella sorokiniana</name>
    <name type="common">Freshwater green alga</name>
    <dbReference type="NCBI Taxonomy" id="3076"/>
    <lineage>
        <taxon>Eukaryota</taxon>
        <taxon>Viridiplantae</taxon>
        <taxon>Chlorophyta</taxon>
        <taxon>core chlorophytes</taxon>
        <taxon>Trebouxiophyceae</taxon>
        <taxon>Chlorellales</taxon>
        <taxon>Chlorellaceae</taxon>
        <taxon>Chlorella clade</taxon>
        <taxon>Chlorella</taxon>
    </lineage>
</organism>
<dbReference type="PANTHER" id="PTHR16083:SF83">
    <property type="entry name" value="LEUCINE-RICH REPEAT-CONTAINING PROTEIN 40"/>
    <property type="match status" value="1"/>
</dbReference>
<feature type="compositionally biased region" description="Low complexity" evidence="2">
    <location>
        <begin position="1297"/>
        <end position="1328"/>
    </location>
</feature>
<dbReference type="Gene3D" id="1.20.1280.50">
    <property type="match status" value="1"/>
</dbReference>
<feature type="compositionally biased region" description="Gly residues" evidence="2">
    <location>
        <begin position="1417"/>
        <end position="1435"/>
    </location>
</feature>
<evidence type="ECO:0000313" key="5">
    <source>
        <dbReference type="Proteomes" id="UP000239899"/>
    </source>
</evidence>
<dbReference type="InterPro" id="IPR001810">
    <property type="entry name" value="F-box_dom"/>
</dbReference>
<feature type="region of interest" description="Disordered" evidence="2">
    <location>
        <begin position="1246"/>
        <end position="1328"/>
    </location>
</feature>
<comment type="subcellular location">
    <subcellularLocation>
        <location evidence="1">Cytoplasm</location>
        <location evidence="1">Cytoskeleton</location>
        <location evidence="1">Cilium axoneme</location>
    </subcellularLocation>
</comment>
<evidence type="ECO:0000313" key="4">
    <source>
        <dbReference type="EMBL" id="PRW33571.1"/>
    </source>
</evidence>
<dbReference type="STRING" id="3076.A0A2P6TH13"/>
<evidence type="ECO:0000259" key="3">
    <source>
        <dbReference type="PROSITE" id="PS50181"/>
    </source>
</evidence>